<keyword evidence="4" id="KW-1185">Reference proteome</keyword>
<dbReference type="AlphaFoldDB" id="W7IV23"/>
<dbReference type="PANTHER" id="PTHR47691">
    <property type="entry name" value="REGULATOR-RELATED"/>
    <property type="match status" value="1"/>
</dbReference>
<feature type="repeat" description="TPR" evidence="1">
    <location>
        <begin position="606"/>
        <end position="639"/>
    </location>
</feature>
<organism evidence="3 4">
    <name type="scientific">Actinokineospora spheciospongiae</name>
    <dbReference type="NCBI Taxonomy" id="909613"/>
    <lineage>
        <taxon>Bacteria</taxon>
        <taxon>Bacillati</taxon>
        <taxon>Actinomycetota</taxon>
        <taxon>Actinomycetes</taxon>
        <taxon>Pseudonocardiales</taxon>
        <taxon>Pseudonocardiaceae</taxon>
        <taxon>Actinokineospora</taxon>
    </lineage>
</organism>
<dbReference type="PRINTS" id="PR00364">
    <property type="entry name" value="DISEASERSIST"/>
</dbReference>
<feature type="repeat" description="TPR" evidence="1">
    <location>
        <begin position="646"/>
        <end position="679"/>
    </location>
</feature>
<dbReference type="InterPro" id="IPR011990">
    <property type="entry name" value="TPR-like_helical_dom_sf"/>
</dbReference>
<dbReference type="GO" id="GO:0043531">
    <property type="term" value="F:ADP binding"/>
    <property type="evidence" value="ECO:0007669"/>
    <property type="project" value="InterPro"/>
</dbReference>
<sequence>MRNAVSGQADSVVQAASIGAVTINPPADGLRPVPQQLPAAPSGFVGRAGELAELSVVADRAAAGIVVVSALGGSGGIGKTWLALQWAHTHRDRFPDGQLFVDLQGFSPAGRPMPPAVAVRGFLDALGVDTARVPADLHAQVALYRSLVAGRRMLIILDNAAATDQVLPLLPGDTGCTLLVTSRRRLPGLVTAHGANPIHLDVLAPPEARALLIGALGAARAAADPAAVDTLLDLCAGFPLALAIVAARSRTSPEHSLRALASELRDTAADLDAFDTGDSGASLPAVLSWSLHALQPRQRQAFGLLGAAPGPDTGLAAAASLLGTPLAQARRTLTDLQDASLLDRDSDGRWRMHDLVRAYATRTAHDLPEHTRQAALQRVLDHYTHTAHAADRLLYPHRDPPGLDPPVPGAHAHPLPDAAAASAWFDGEHACLLAAQRTADAHHRHHGAWHLAWALDTHHTRRGHRHDRLAVWQAAARAAPDLTARIITHRYLGDAHAELGHHEAGLNHLNQALALARHHPDPTHLPHTHYGLSWAWQQQGDNHRALHHAHRALEAFQALGKPVWEAAARNAVAWHTARLGNHTTARAHGQEALNLIRRHHDANTEAEIHDNLGYIDHQTGNFRQAVEHYQHALTLYRTLGNTYETANTLSRLGSSQLTLGQHRQARTAWQEAVKLYQEQGRDPEATRLRQQLHDL</sequence>
<reference evidence="3 4" key="1">
    <citation type="journal article" date="2014" name="Genome Announc.">
        <title>Draft Genome Sequence of the Antitrypanosomally Active Sponge-Associated Bacterium Actinokineospora sp. Strain EG49.</title>
        <authorList>
            <person name="Harjes J."/>
            <person name="Ryu T."/>
            <person name="Abdelmohsen U.R."/>
            <person name="Moitinho-Silva L."/>
            <person name="Horn H."/>
            <person name="Ravasi T."/>
            <person name="Hentschel U."/>
        </authorList>
    </citation>
    <scope>NUCLEOTIDE SEQUENCE [LARGE SCALE GENOMIC DNA]</scope>
    <source>
        <strain evidence="3 4">EG49</strain>
    </source>
</reference>
<dbReference type="Gene3D" id="1.25.40.10">
    <property type="entry name" value="Tetratricopeptide repeat domain"/>
    <property type="match status" value="2"/>
</dbReference>
<dbReference type="eggNOG" id="COG3903">
    <property type="taxonomic scope" value="Bacteria"/>
</dbReference>
<evidence type="ECO:0000256" key="1">
    <source>
        <dbReference type="PROSITE-ProRule" id="PRU00339"/>
    </source>
</evidence>
<evidence type="ECO:0000313" key="4">
    <source>
        <dbReference type="Proteomes" id="UP000019277"/>
    </source>
</evidence>
<evidence type="ECO:0000259" key="2">
    <source>
        <dbReference type="Pfam" id="PF12862"/>
    </source>
</evidence>
<dbReference type="EMBL" id="AYXG01000020">
    <property type="protein sequence ID" value="EWC64213.1"/>
    <property type="molecule type" value="Genomic_DNA"/>
</dbReference>
<feature type="domain" description="Anaphase-promoting complex subunit 5" evidence="2">
    <location>
        <begin position="496"/>
        <end position="530"/>
    </location>
</feature>
<dbReference type="PANTHER" id="PTHR47691:SF3">
    <property type="entry name" value="HTH-TYPE TRANSCRIPTIONAL REGULATOR RV0890C-RELATED"/>
    <property type="match status" value="1"/>
</dbReference>
<keyword evidence="1" id="KW-0802">TPR repeat</keyword>
<dbReference type="Proteomes" id="UP000019277">
    <property type="component" value="Unassembled WGS sequence"/>
</dbReference>
<dbReference type="PROSITE" id="PS50005">
    <property type="entry name" value="TPR"/>
    <property type="match status" value="2"/>
</dbReference>
<dbReference type="Pfam" id="PF13424">
    <property type="entry name" value="TPR_12"/>
    <property type="match status" value="1"/>
</dbReference>
<dbReference type="SUPFAM" id="SSF48452">
    <property type="entry name" value="TPR-like"/>
    <property type="match status" value="2"/>
</dbReference>
<dbReference type="SMART" id="SM00028">
    <property type="entry name" value="TPR"/>
    <property type="match status" value="5"/>
</dbReference>
<comment type="caution">
    <text evidence="3">The sequence shown here is derived from an EMBL/GenBank/DDBJ whole genome shotgun (WGS) entry which is preliminary data.</text>
</comment>
<dbReference type="Gene3D" id="3.40.50.300">
    <property type="entry name" value="P-loop containing nucleotide triphosphate hydrolases"/>
    <property type="match status" value="1"/>
</dbReference>
<dbReference type="InterPro" id="IPR019734">
    <property type="entry name" value="TPR_rpt"/>
</dbReference>
<accession>W7IV23</accession>
<dbReference type="InterPro" id="IPR026000">
    <property type="entry name" value="Apc5_dom"/>
</dbReference>
<dbReference type="PATRIC" id="fig|909613.9.peg.554"/>
<dbReference type="Pfam" id="PF12862">
    <property type="entry name" value="ANAPC5"/>
    <property type="match status" value="1"/>
</dbReference>
<gene>
    <name evidence="3" type="ORF">UO65_0539</name>
</gene>
<proteinExistence type="predicted"/>
<dbReference type="STRING" id="909613.UO65_0539"/>
<evidence type="ECO:0000313" key="3">
    <source>
        <dbReference type="EMBL" id="EWC64213.1"/>
    </source>
</evidence>
<dbReference type="SUPFAM" id="SSF52540">
    <property type="entry name" value="P-loop containing nucleoside triphosphate hydrolases"/>
    <property type="match status" value="1"/>
</dbReference>
<dbReference type="InterPro" id="IPR027417">
    <property type="entry name" value="P-loop_NTPase"/>
</dbReference>
<protein>
    <submittedName>
        <fullName evidence="3">Transcriptional regulator, SARP family</fullName>
    </submittedName>
</protein>
<name>W7IV23_9PSEU</name>